<organism evidence="2">
    <name type="scientific">Nakamurella sp. A5-74</name>
    <dbReference type="NCBI Taxonomy" id="3158264"/>
    <lineage>
        <taxon>Bacteria</taxon>
        <taxon>Bacillati</taxon>
        <taxon>Actinomycetota</taxon>
        <taxon>Actinomycetes</taxon>
        <taxon>Nakamurellales</taxon>
        <taxon>Nakamurellaceae</taxon>
        <taxon>Nakamurella</taxon>
    </lineage>
</organism>
<evidence type="ECO:0000313" key="2">
    <source>
        <dbReference type="EMBL" id="XCG64510.1"/>
    </source>
</evidence>
<proteinExistence type="predicted"/>
<name>A0AAU8DQN6_9ACTN</name>
<dbReference type="EMBL" id="CP159218">
    <property type="protein sequence ID" value="XCG64510.1"/>
    <property type="molecule type" value="Genomic_DNA"/>
</dbReference>
<reference evidence="2" key="1">
    <citation type="submission" date="2024-05" db="EMBL/GenBank/DDBJ databases">
        <authorList>
            <person name="Cai S.Y."/>
            <person name="Jin L.M."/>
            <person name="Li H.R."/>
        </authorList>
    </citation>
    <scope>NUCLEOTIDE SEQUENCE</scope>
    <source>
        <strain evidence="2">A5-74</strain>
    </source>
</reference>
<dbReference type="RefSeq" id="WP_353650123.1">
    <property type="nucleotide sequence ID" value="NZ_CP159218.1"/>
</dbReference>
<accession>A0AAU8DQN6</accession>
<feature type="domain" description="KTSC" evidence="1">
    <location>
        <begin position="7"/>
        <end position="64"/>
    </location>
</feature>
<gene>
    <name evidence="2" type="ORF">ABLG96_03985</name>
</gene>
<dbReference type="InterPro" id="IPR025309">
    <property type="entry name" value="KTSC_dom"/>
</dbReference>
<dbReference type="Pfam" id="PF13619">
    <property type="entry name" value="KTSC"/>
    <property type="match status" value="1"/>
</dbReference>
<protein>
    <submittedName>
        <fullName evidence="2">KTSC domain-containing protein</fullName>
    </submittedName>
</protein>
<dbReference type="AlphaFoldDB" id="A0AAU8DQN6"/>
<sequence>MQRQPVQSRMIASIGHDAATNVLELEFVSGELYRYYAVPASVAAALVGSDRIGAFVTAEIKPRYRCEQVGDDLPRGGVRRR</sequence>
<evidence type="ECO:0000259" key="1">
    <source>
        <dbReference type="Pfam" id="PF13619"/>
    </source>
</evidence>